<evidence type="ECO:0000256" key="7">
    <source>
        <dbReference type="SAM" id="Phobius"/>
    </source>
</evidence>
<dbReference type="Gene3D" id="3.30.240.20">
    <property type="entry name" value="bsu07140 like domains"/>
    <property type="match status" value="2"/>
</dbReference>
<comment type="subcellular location">
    <subcellularLocation>
        <location evidence="1">Cell membrane</location>
        <topology evidence="1">Multi-pass membrane protein</topology>
    </subcellularLocation>
</comment>
<feature type="domain" description="YetF C-terminal" evidence="8">
    <location>
        <begin position="89"/>
        <end position="219"/>
    </location>
</feature>
<reference evidence="10" key="1">
    <citation type="submission" date="2021-01" db="EMBL/GenBank/DDBJ databases">
        <title>Genome public.</title>
        <authorList>
            <person name="Liu C."/>
            <person name="Sun Q."/>
        </authorList>
    </citation>
    <scope>NUCLEOTIDE SEQUENCE</scope>
    <source>
        <strain evidence="10">YIM B02565</strain>
    </source>
</reference>
<dbReference type="Proteomes" id="UP000623681">
    <property type="component" value="Unassembled WGS sequence"/>
</dbReference>
<comment type="similarity">
    <text evidence="2">Belongs to the UPF0702 family.</text>
</comment>
<evidence type="ECO:0000259" key="8">
    <source>
        <dbReference type="Pfam" id="PF04239"/>
    </source>
</evidence>
<protein>
    <submittedName>
        <fullName evidence="10">DUF421 domain-containing protein</fullName>
    </submittedName>
</protein>
<evidence type="ECO:0000313" key="10">
    <source>
        <dbReference type="EMBL" id="MBL4933796.1"/>
    </source>
</evidence>
<dbReference type="PANTHER" id="PTHR34582">
    <property type="entry name" value="UPF0702 TRANSMEMBRANE PROTEIN YCAP"/>
    <property type="match status" value="1"/>
</dbReference>
<dbReference type="InterPro" id="IPR023090">
    <property type="entry name" value="UPF0702_alpha/beta_dom_sf"/>
</dbReference>
<evidence type="ECO:0000256" key="3">
    <source>
        <dbReference type="ARBA" id="ARBA00022475"/>
    </source>
</evidence>
<dbReference type="InterPro" id="IPR048454">
    <property type="entry name" value="YetF_N"/>
</dbReference>
<dbReference type="PANTHER" id="PTHR34582:SF7">
    <property type="entry name" value="UPF0702 TRANSMEMBRANE PROTEIN YDFS"/>
    <property type="match status" value="1"/>
</dbReference>
<accession>A0A937FKH2</accession>
<dbReference type="GO" id="GO:0005886">
    <property type="term" value="C:plasma membrane"/>
    <property type="evidence" value="ECO:0007669"/>
    <property type="project" value="UniProtKB-SubCell"/>
</dbReference>
<feature type="transmembrane region" description="Helical" evidence="7">
    <location>
        <begin position="12"/>
        <end position="31"/>
    </location>
</feature>
<comment type="caution">
    <text evidence="10">The sequence shown here is derived from an EMBL/GenBank/DDBJ whole genome shotgun (WGS) entry which is preliminary data.</text>
</comment>
<organism evidence="10 11">
    <name type="scientific">Clostridium paridis</name>
    <dbReference type="NCBI Taxonomy" id="2803863"/>
    <lineage>
        <taxon>Bacteria</taxon>
        <taxon>Bacillati</taxon>
        <taxon>Bacillota</taxon>
        <taxon>Clostridia</taxon>
        <taxon>Eubacteriales</taxon>
        <taxon>Clostridiaceae</taxon>
        <taxon>Clostridium</taxon>
    </lineage>
</organism>
<keyword evidence="3" id="KW-1003">Cell membrane</keyword>
<feature type="transmembrane region" description="Helical" evidence="7">
    <location>
        <begin position="64"/>
        <end position="86"/>
    </location>
</feature>
<dbReference type="Pfam" id="PF20730">
    <property type="entry name" value="YetF_N"/>
    <property type="match status" value="1"/>
</dbReference>
<keyword evidence="5 7" id="KW-1133">Transmembrane helix</keyword>
<keyword evidence="6 7" id="KW-0472">Membrane</keyword>
<gene>
    <name evidence="10" type="ORF">JK634_18595</name>
</gene>
<name>A0A937FKH2_9CLOT</name>
<dbReference type="EMBL" id="JAESWA010000027">
    <property type="protein sequence ID" value="MBL4933796.1"/>
    <property type="molecule type" value="Genomic_DNA"/>
</dbReference>
<evidence type="ECO:0000256" key="5">
    <source>
        <dbReference type="ARBA" id="ARBA00022989"/>
    </source>
</evidence>
<proteinExistence type="inferred from homology"/>
<evidence type="ECO:0000259" key="9">
    <source>
        <dbReference type="Pfam" id="PF20730"/>
    </source>
</evidence>
<dbReference type="AlphaFoldDB" id="A0A937FKH2"/>
<evidence type="ECO:0000256" key="6">
    <source>
        <dbReference type="ARBA" id="ARBA00023136"/>
    </source>
</evidence>
<feature type="domain" description="YetF-like N-terminal transmembrane" evidence="9">
    <location>
        <begin position="11"/>
        <end position="83"/>
    </location>
</feature>
<evidence type="ECO:0000256" key="2">
    <source>
        <dbReference type="ARBA" id="ARBA00006448"/>
    </source>
</evidence>
<dbReference type="InterPro" id="IPR007353">
    <property type="entry name" value="DUF421"/>
</dbReference>
<sequence>MDVKELLSDADIIIRSIVSIVMLFIFTRLMGKKQISQLSFFDYIAGISIGSIAGEFTINEDISYIHGLIGIVVYSVIPIAIGYISLKGIKLRKILGDSPTILIQDGKFIEKNLKKSKFTINDVLEECRLKGAFNISAVEYAILETSGQVSVLLKPHEQMVTRKDLNIQASYEGIIADIIIDGKIIEDHLKLMNKDKDWLLKELEKKSIKSPEEVFLATMDSKGEVYIDLKNKDPKVLDVIE</sequence>
<evidence type="ECO:0000256" key="4">
    <source>
        <dbReference type="ARBA" id="ARBA00022692"/>
    </source>
</evidence>
<dbReference type="Pfam" id="PF04239">
    <property type="entry name" value="DUF421"/>
    <property type="match status" value="1"/>
</dbReference>
<keyword evidence="11" id="KW-1185">Reference proteome</keyword>
<evidence type="ECO:0000256" key="1">
    <source>
        <dbReference type="ARBA" id="ARBA00004651"/>
    </source>
</evidence>
<keyword evidence="4 7" id="KW-0812">Transmembrane</keyword>
<evidence type="ECO:0000313" key="11">
    <source>
        <dbReference type="Proteomes" id="UP000623681"/>
    </source>
</evidence>